<keyword evidence="2" id="KW-1185">Reference proteome</keyword>
<gene>
    <name evidence="1" type="ORF">LOK49_LG05G03893</name>
</gene>
<protein>
    <submittedName>
        <fullName evidence="1">Uncharacterized protein</fullName>
    </submittedName>
</protein>
<reference evidence="1 2" key="1">
    <citation type="journal article" date="2022" name="Plant J.">
        <title>Chromosome-level genome of Camellia lanceoleosa provides a valuable resource for understanding genome evolution and self-incompatibility.</title>
        <authorList>
            <person name="Gong W."/>
            <person name="Xiao S."/>
            <person name="Wang L."/>
            <person name="Liao Z."/>
            <person name="Chang Y."/>
            <person name="Mo W."/>
            <person name="Hu G."/>
            <person name="Li W."/>
            <person name="Zhao G."/>
            <person name="Zhu H."/>
            <person name="Hu X."/>
            <person name="Ji K."/>
            <person name="Xiang X."/>
            <person name="Song Q."/>
            <person name="Yuan D."/>
            <person name="Jin S."/>
            <person name="Zhang L."/>
        </authorList>
    </citation>
    <scope>NUCLEOTIDE SEQUENCE [LARGE SCALE GENOMIC DNA]</scope>
    <source>
        <strain evidence="1">SQ_2022a</strain>
    </source>
</reference>
<organism evidence="1 2">
    <name type="scientific">Camellia lanceoleosa</name>
    <dbReference type="NCBI Taxonomy" id="1840588"/>
    <lineage>
        <taxon>Eukaryota</taxon>
        <taxon>Viridiplantae</taxon>
        <taxon>Streptophyta</taxon>
        <taxon>Embryophyta</taxon>
        <taxon>Tracheophyta</taxon>
        <taxon>Spermatophyta</taxon>
        <taxon>Magnoliopsida</taxon>
        <taxon>eudicotyledons</taxon>
        <taxon>Gunneridae</taxon>
        <taxon>Pentapetalae</taxon>
        <taxon>asterids</taxon>
        <taxon>Ericales</taxon>
        <taxon>Theaceae</taxon>
        <taxon>Camellia</taxon>
    </lineage>
</organism>
<dbReference type="EMBL" id="CM045761">
    <property type="protein sequence ID" value="KAI8015495.1"/>
    <property type="molecule type" value="Genomic_DNA"/>
</dbReference>
<accession>A0ACC0HSP1</accession>
<name>A0ACC0HSP1_9ERIC</name>
<sequence>MNLYGELWDYDCCLNCWHNPLGMGDSLNWILGCEWQGLEECHIEWQARIVWDGLQLRLLFLNWILWVLFVLCSVLLSLSVVLGKVSESCIVLLPVPVIPGGEGVGSTGIKSSCMVGSAGELSEQRGQVEEEIESYVLFLTSIRINKKELMGEA</sequence>
<comment type="caution">
    <text evidence="1">The sequence shown here is derived from an EMBL/GenBank/DDBJ whole genome shotgun (WGS) entry which is preliminary data.</text>
</comment>
<evidence type="ECO:0000313" key="1">
    <source>
        <dbReference type="EMBL" id="KAI8015495.1"/>
    </source>
</evidence>
<evidence type="ECO:0000313" key="2">
    <source>
        <dbReference type="Proteomes" id="UP001060215"/>
    </source>
</evidence>
<dbReference type="Proteomes" id="UP001060215">
    <property type="component" value="Chromosome 4"/>
</dbReference>
<proteinExistence type="predicted"/>